<dbReference type="GeneTree" id="ENSGT01000000214788"/>
<dbReference type="GO" id="GO:0016323">
    <property type="term" value="C:basolateral plasma membrane"/>
    <property type="evidence" value="ECO:0007669"/>
    <property type="project" value="TreeGrafter"/>
</dbReference>
<comment type="caution">
    <text evidence="9">Lacks conserved residue(s) required for the propagation of feature annotation.</text>
</comment>
<dbReference type="PANTHER" id="PTHR10225:SF6">
    <property type="entry name" value="CD44 ANTIGEN"/>
    <property type="match status" value="1"/>
</dbReference>
<dbReference type="GO" id="GO:0070374">
    <property type="term" value="P:positive regulation of ERK1 and ERK2 cascade"/>
    <property type="evidence" value="ECO:0007669"/>
    <property type="project" value="TreeGrafter"/>
</dbReference>
<dbReference type="InterPro" id="IPR000538">
    <property type="entry name" value="Link_dom"/>
</dbReference>
<evidence type="ECO:0000256" key="9">
    <source>
        <dbReference type="PROSITE-ProRule" id="PRU00323"/>
    </source>
</evidence>
<keyword evidence="7" id="KW-0675">Receptor</keyword>
<evidence type="ECO:0000256" key="3">
    <source>
        <dbReference type="ARBA" id="ARBA00022729"/>
    </source>
</evidence>
<dbReference type="GO" id="GO:0004896">
    <property type="term" value="F:cytokine receptor activity"/>
    <property type="evidence" value="ECO:0007669"/>
    <property type="project" value="TreeGrafter"/>
</dbReference>
<evidence type="ECO:0000256" key="1">
    <source>
        <dbReference type="ARBA" id="ARBA00004167"/>
    </source>
</evidence>
<keyword evidence="8" id="KW-0325">Glycoprotein</keyword>
<dbReference type="GO" id="GO:0007155">
    <property type="term" value="P:cell adhesion"/>
    <property type="evidence" value="ECO:0007669"/>
    <property type="project" value="InterPro"/>
</dbReference>
<sequence>MQCVKHTSVLIHSLQGLCVILRMVTVFIHDALYCSHAGVFLTEGGDRYALSFEGAKDHCLKLRSELASEEQVRVAYDKGLETCR</sequence>
<dbReference type="AlphaFoldDB" id="A0AAY4B4V8"/>
<evidence type="ECO:0000256" key="5">
    <source>
        <dbReference type="ARBA" id="ARBA00023136"/>
    </source>
</evidence>
<reference evidence="11" key="2">
    <citation type="submission" date="2025-08" db="UniProtKB">
        <authorList>
            <consortium name="Ensembl"/>
        </authorList>
    </citation>
    <scope>IDENTIFICATION</scope>
</reference>
<protein>
    <recommendedName>
        <fullName evidence="10">Link domain-containing protein</fullName>
    </recommendedName>
</protein>
<dbReference type="InterPro" id="IPR016186">
    <property type="entry name" value="C-type_lectin-like/link_sf"/>
</dbReference>
<dbReference type="GO" id="GO:0006954">
    <property type="term" value="P:inflammatory response"/>
    <property type="evidence" value="ECO:0007669"/>
    <property type="project" value="TreeGrafter"/>
</dbReference>
<evidence type="ECO:0000313" key="12">
    <source>
        <dbReference type="Proteomes" id="UP000694580"/>
    </source>
</evidence>
<feature type="domain" description="Link" evidence="10">
    <location>
        <begin position="38"/>
        <end position="84"/>
    </location>
</feature>
<evidence type="ECO:0000256" key="2">
    <source>
        <dbReference type="ARBA" id="ARBA00022692"/>
    </source>
</evidence>
<dbReference type="InterPro" id="IPR043210">
    <property type="entry name" value="CD44_antigen-like"/>
</dbReference>
<evidence type="ECO:0000256" key="6">
    <source>
        <dbReference type="ARBA" id="ARBA00023157"/>
    </source>
</evidence>
<dbReference type="GO" id="GO:0005540">
    <property type="term" value="F:hyaluronic acid binding"/>
    <property type="evidence" value="ECO:0007669"/>
    <property type="project" value="InterPro"/>
</dbReference>
<dbReference type="InterPro" id="IPR016187">
    <property type="entry name" value="CTDL_fold"/>
</dbReference>
<keyword evidence="3" id="KW-0732">Signal</keyword>
<evidence type="ECO:0000259" key="10">
    <source>
        <dbReference type="PROSITE" id="PS50963"/>
    </source>
</evidence>
<keyword evidence="6" id="KW-1015">Disulfide bond</keyword>
<evidence type="ECO:0000256" key="7">
    <source>
        <dbReference type="ARBA" id="ARBA00023170"/>
    </source>
</evidence>
<evidence type="ECO:0000256" key="8">
    <source>
        <dbReference type="ARBA" id="ARBA00023180"/>
    </source>
</evidence>
<proteinExistence type="predicted"/>
<keyword evidence="2" id="KW-0812">Transmembrane</keyword>
<dbReference type="Proteomes" id="UP000694580">
    <property type="component" value="Chromosome 17"/>
</dbReference>
<dbReference type="PANTHER" id="PTHR10225">
    <property type="entry name" value="HYALURONAN RECEPTOR"/>
    <property type="match status" value="1"/>
</dbReference>
<keyword evidence="5" id="KW-0472">Membrane</keyword>
<comment type="subcellular location">
    <subcellularLocation>
        <location evidence="1">Membrane</location>
        <topology evidence="1">Single-pass membrane protein</topology>
    </subcellularLocation>
</comment>
<reference evidence="11 12" key="1">
    <citation type="submission" date="2020-06" db="EMBL/GenBank/DDBJ databases">
        <authorList>
            <consortium name="Wellcome Sanger Institute Data Sharing"/>
        </authorList>
    </citation>
    <scope>NUCLEOTIDE SEQUENCE [LARGE SCALE GENOMIC DNA]</scope>
</reference>
<keyword evidence="4" id="KW-1133">Transmembrane helix</keyword>
<evidence type="ECO:0000256" key="4">
    <source>
        <dbReference type="ARBA" id="ARBA00022989"/>
    </source>
</evidence>
<dbReference type="PROSITE" id="PS50963">
    <property type="entry name" value="LINK_2"/>
    <property type="match status" value="1"/>
</dbReference>
<keyword evidence="12" id="KW-1185">Reference proteome</keyword>
<dbReference type="Ensembl" id="ENSDCDT00010017016.1">
    <property type="protein sequence ID" value="ENSDCDP00010016039.1"/>
    <property type="gene ID" value="ENSDCDG00010007375.1"/>
</dbReference>
<organism evidence="11 12">
    <name type="scientific">Denticeps clupeoides</name>
    <name type="common">denticle herring</name>
    <dbReference type="NCBI Taxonomy" id="299321"/>
    <lineage>
        <taxon>Eukaryota</taxon>
        <taxon>Metazoa</taxon>
        <taxon>Chordata</taxon>
        <taxon>Craniata</taxon>
        <taxon>Vertebrata</taxon>
        <taxon>Euteleostomi</taxon>
        <taxon>Actinopterygii</taxon>
        <taxon>Neopterygii</taxon>
        <taxon>Teleostei</taxon>
        <taxon>Clupei</taxon>
        <taxon>Clupeiformes</taxon>
        <taxon>Denticipitoidei</taxon>
        <taxon>Denticipitidae</taxon>
        <taxon>Denticeps</taxon>
    </lineage>
</organism>
<accession>A0AAY4B4V8</accession>
<reference evidence="11" key="3">
    <citation type="submission" date="2025-09" db="UniProtKB">
        <authorList>
            <consortium name="Ensembl"/>
        </authorList>
    </citation>
    <scope>IDENTIFICATION</scope>
</reference>
<evidence type="ECO:0000313" key="11">
    <source>
        <dbReference type="Ensembl" id="ENSDCDP00010016039.1"/>
    </source>
</evidence>
<dbReference type="GO" id="GO:0035692">
    <property type="term" value="C:macrophage migration inhibitory factor receptor complex"/>
    <property type="evidence" value="ECO:0007669"/>
    <property type="project" value="TreeGrafter"/>
</dbReference>
<name>A0AAY4B4V8_9TELE</name>
<dbReference type="SUPFAM" id="SSF56436">
    <property type="entry name" value="C-type lectin-like"/>
    <property type="match status" value="1"/>
</dbReference>
<dbReference type="Pfam" id="PF00193">
    <property type="entry name" value="Xlink"/>
    <property type="match status" value="1"/>
</dbReference>
<dbReference type="Gene3D" id="3.10.100.10">
    <property type="entry name" value="Mannose-Binding Protein A, subunit A"/>
    <property type="match status" value="1"/>
</dbReference>